<evidence type="ECO:0000256" key="2">
    <source>
        <dbReference type="ARBA" id="ARBA00022692"/>
    </source>
</evidence>
<feature type="transmembrane region" description="Helical" evidence="5">
    <location>
        <begin position="178"/>
        <end position="202"/>
    </location>
</feature>
<evidence type="ECO:0000256" key="3">
    <source>
        <dbReference type="ARBA" id="ARBA00022989"/>
    </source>
</evidence>
<keyword evidence="3 5" id="KW-1133">Transmembrane helix</keyword>
<reference evidence="7" key="1">
    <citation type="submission" date="2022-07" db="EMBL/GenBank/DDBJ databases">
        <title>Alkalimarinus sp. nov., isolated from gut of a Alitta virens.</title>
        <authorList>
            <person name="Yang A.I."/>
            <person name="Shin N.-R."/>
        </authorList>
    </citation>
    <scope>NUCLEOTIDE SEQUENCE</scope>
    <source>
        <strain evidence="7">FA028</strain>
    </source>
</reference>
<feature type="transmembrane region" description="Helical" evidence="5">
    <location>
        <begin position="237"/>
        <end position="256"/>
    </location>
</feature>
<name>A0A9E8KQA6_9ALTE</name>
<feature type="transmembrane region" description="Helical" evidence="5">
    <location>
        <begin position="208"/>
        <end position="225"/>
    </location>
</feature>
<dbReference type="SUPFAM" id="SSF103481">
    <property type="entry name" value="Multidrug resistance efflux transporter EmrE"/>
    <property type="match status" value="2"/>
</dbReference>
<dbReference type="RefSeq" id="WP_251812589.1">
    <property type="nucleotide sequence ID" value="NZ_CP101527.1"/>
</dbReference>
<feature type="transmembrane region" description="Helical" evidence="5">
    <location>
        <begin position="262"/>
        <end position="279"/>
    </location>
</feature>
<dbReference type="PANTHER" id="PTHR22911">
    <property type="entry name" value="ACYL-MALONYL CONDENSING ENZYME-RELATED"/>
    <property type="match status" value="1"/>
</dbReference>
<evidence type="ECO:0000256" key="4">
    <source>
        <dbReference type="ARBA" id="ARBA00023136"/>
    </source>
</evidence>
<proteinExistence type="predicted"/>
<dbReference type="PANTHER" id="PTHR22911:SF6">
    <property type="entry name" value="SOLUTE CARRIER FAMILY 35 MEMBER G1"/>
    <property type="match status" value="1"/>
</dbReference>
<comment type="subcellular location">
    <subcellularLocation>
        <location evidence="1">Membrane</location>
        <topology evidence="1">Multi-pass membrane protein</topology>
    </subcellularLocation>
</comment>
<feature type="transmembrane region" description="Helical" evidence="5">
    <location>
        <begin position="73"/>
        <end position="93"/>
    </location>
</feature>
<dbReference type="Proteomes" id="UP001164472">
    <property type="component" value="Chromosome"/>
</dbReference>
<feature type="transmembrane region" description="Helical" evidence="5">
    <location>
        <begin position="40"/>
        <end position="61"/>
    </location>
</feature>
<keyword evidence="4 5" id="KW-0472">Membrane</keyword>
<feature type="transmembrane region" description="Helical" evidence="5">
    <location>
        <begin position="99"/>
        <end position="118"/>
    </location>
</feature>
<evidence type="ECO:0000313" key="8">
    <source>
        <dbReference type="Proteomes" id="UP001164472"/>
    </source>
</evidence>
<dbReference type="GO" id="GO:0016020">
    <property type="term" value="C:membrane"/>
    <property type="evidence" value="ECO:0007669"/>
    <property type="project" value="UniProtKB-SubCell"/>
</dbReference>
<evidence type="ECO:0000259" key="6">
    <source>
        <dbReference type="Pfam" id="PF00892"/>
    </source>
</evidence>
<evidence type="ECO:0000256" key="5">
    <source>
        <dbReference type="SAM" id="Phobius"/>
    </source>
</evidence>
<protein>
    <submittedName>
        <fullName evidence="7">DMT family transporter</fullName>
    </submittedName>
</protein>
<keyword evidence="8" id="KW-1185">Reference proteome</keyword>
<feature type="domain" description="EamA" evidence="6">
    <location>
        <begin position="153"/>
        <end position="277"/>
    </location>
</feature>
<feature type="domain" description="EamA" evidence="6">
    <location>
        <begin position="10"/>
        <end position="140"/>
    </location>
</feature>
<sequence>MKKLNTVTVAVVWMLGTLLSFMLMAIAGRELSATLSTFEILFFRSLVGLLVLSVLIHYKGWSLIRTQQMPTHIVRNLAHYGGQFGWFFGLAYLPLSDVFAIEFTVPLWTALLAVLVLGERITKSRGIAILLGLVGMLIIVRPGFESIQPATYAVLLSALCYSLAYIKTKSLVGKDSPLCILFYMTVIQLPLGLLGVIFEFNVPSIDEWLLIVLVAVTALTAHYCIARAMQLVDASVVVPMDFMRLPLIALVGFLLYSEPLDWAVLFGGCIMFLGNYINIQAEKRSLKA</sequence>
<dbReference type="InterPro" id="IPR000620">
    <property type="entry name" value="EamA_dom"/>
</dbReference>
<accession>A0A9E8KQA6</accession>
<dbReference type="Pfam" id="PF00892">
    <property type="entry name" value="EamA"/>
    <property type="match status" value="2"/>
</dbReference>
<dbReference type="EMBL" id="CP101527">
    <property type="protein sequence ID" value="UZW74467.1"/>
    <property type="molecule type" value="Genomic_DNA"/>
</dbReference>
<dbReference type="AlphaFoldDB" id="A0A9E8KQA6"/>
<gene>
    <name evidence="7" type="ORF">NNL22_15795</name>
</gene>
<keyword evidence="2 5" id="KW-0812">Transmembrane</keyword>
<dbReference type="InterPro" id="IPR037185">
    <property type="entry name" value="EmrE-like"/>
</dbReference>
<organism evidence="7 8">
    <name type="scientific">Alkalimarinus sediminis</name>
    <dbReference type="NCBI Taxonomy" id="1632866"/>
    <lineage>
        <taxon>Bacteria</taxon>
        <taxon>Pseudomonadati</taxon>
        <taxon>Pseudomonadota</taxon>
        <taxon>Gammaproteobacteria</taxon>
        <taxon>Alteromonadales</taxon>
        <taxon>Alteromonadaceae</taxon>
        <taxon>Alkalimarinus</taxon>
    </lineage>
</organism>
<evidence type="ECO:0000313" key="7">
    <source>
        <dbReference type="EMBL" id="UZW74467.1"/>
    </source>
</evidence>
<feature type="transmembrane region" description="Helical" evidence="5">
    <location>
        <begin position="125"/>
        <end position="144"/>
    </location>
</feature>
<feature type="transmembrane region" description="Helical" evidence="5">
    <location>
        <begin position="150"/>
        <end position="166"/>
    </location>
</feature>
<feature type="transmembrane region" description="Helical" evidence="5">
    <location>
        <begin position="7"/>
        <end position="28"/>
    </location>
</feature>
<evidence type="ECO:0000256" key="1">
    <source>
        <dbReference type="ARBA" id="ARBA00004141"/>
    </source>
</evidence>
<dbReference type="KEGG" id="asem:NNL22_15795"/>